<proteinExistence type="predicted"/>
<feature type="transmembrane region" description="Helical" evidence="5">
    <location>
        <begin position="44"/>
        <end position="64"/>
    </location>
</feature>
<evidence type="ECO:0000256" key="3">
    <source>
        <dbReference type="ARBA" id="ARBA00022989"/>
    </source>
</evidence>
<comment type="subcellular location">
    <subcellularLocation>
        <location evidence="1">Membrane</location>
        <topology evidence="1">Multi-pass membrane protein</topology>
    </subcellularLocation>
</comment>
<gene>
    <name evidence="6" type="ORF">BCR33DRAFT_765899</name>
</gene>
<dbReference type="Proteomes" id="UP000193642">
    <property type="component" value="Unassembled WGS sequence"/>
</dbReference>
<dbReference type="AlphaFoldDB" id="A0A1Y2CDB1"/>
<accession>A0A1Y2CDB1</accession>
<protein>
    <submittedName>
        <fullName evidence="6">Auxin efflux carrier</fullName>
    </submittedName>
</protein>
<evidence type="ECO:0000256" key="2">
    <source>
        <dbReference type="ARBA" id="ARBA00022692"/>
    </source>
</evidence>
<keyword evidence="3 5" id="KW-1133">Transmembrane helix</keyword>
<evidence type="ECO:0000313" key="7">
    <source>
        <dbReference type="Proteomes" id="UP000193642"/>
    </source>
</evidence>
<evidence type="ECO:0000313" key="6">
    <source>
        <dbReference type="EMBL" id="ORY44887.1"/>
    </source>
</evidence>
<dbReference type="GO" id="GO:0016020">
    <property type="term" value="C:membrane"/>
    <property type="evidence" value="ECO:0007669"/>
    <property type="project" value="UniProtKB-SubCell"/>
</dbReference>
<dbReference type="PANTHER" id="PTHR31274">
    <property type="entry name" value="PROTEIN ECM3"/>
    <property type="match status" value="1"/>
</dbReference>
<keyword evidence="2 5" id="KW-0812">Transmembrane</keyword>
<evidence type="ECO:0000256" key="5">
    <source>
        <dbReference type="SAM" id="Phobius"/>
    </source>
</evidence>
<sequence length="407" mass="43339">MSGIHLTGSIIWSACSPFLSISIVLGIGIYLSKSGMVTAKDSKLLSTILINVLYPCLLFPNVIVGVKPSNIGSFGIMTVASAAIVVLGLLLGTIVLKLTNPPPGFRYGSVMATAMGNHGDMVLAVCISVGNLPPFSAGDSAKGVAYVGAFICFTNIFFFTIGYKYIGEDFKNLPKADQSSLTVVETVIATRKESHLETIETSQAVQPSNLLIIEEDAKPKPTIYSTAKEWAIIFFNPSTIATILGLIVTMVPVLRNLFYTDDSLTATATSQPLAFIFKSFQLVGGGAVPIGILNVGTALGRLQLKKFAPIRVIGAIGFCRLILMPVLGIVLVQVLATHGIIDANDKMMRFVIMLEAAVPTASTCVFLTQYWHPKGESDMIASVVVVQYGIAMVSMTFALAVMLSLLS</sequence>
<organism evidence="6 7">
    <name type="scientific">Rhizoclosmatium globosum</name>
    <dbReference type="NCBI Taxonomy" id="329046"/>
    <lineage>
        <taxon>Eukaryota</taxon>
        <taxon>Fungi</taxon>
        <taxon>Fungi incertae sedis</taxon>
        <taxon>Chytridiomycota</taxon>
        <taxon>Chytridiomycota incertae sedis</taxon>
        <taxon>Chytridiomycetes</taxon>
        <taxon>Chytridiales</taxon>
        <taxon>Chytriomycetaceae</taxon>
        <taxon>Rhizoclosmatium</taxon>
    </lineage>
</organism>
<name>A0A1Y2CDB1_9FUNG</name>
<dbReference type="OrthoDB" id="435607at2759"/>
<dbReference type="STRING" id="329046.A0A1Y2CDB1"/>
<evidence type="ECO:0000256" key="4">
    <source>
        <dbReference type="ARBA" id="ARBA00023136"/>
    </source>
</evidence>
<dbReference type="EMBL" id="MCGO01000021">
    <property type="protein sequence ID" value="ORY44887.1"/>
    <property type="molecule type" value="Genomic_DNA"/>
</dbReference>
<dbReference type="GO" id="GO:0055085">
    <property type="term" value="P:transmembrane transport"/>
    <property type="evidence" value="ECO:0007669"/>
    <property type="project" value="InterPro"/>
</dbReference>
<feature type="transmembrane region" description="Helical" evidence="5">
    <location>
        <begin position="144"/>
        <end position="166"/>
    </location>
</feature>
<comment type="caution">
    <text evidence="6">The sequence shown here is derived from an EMBL/GenBank/DDBJ whole genome shotgun (WGS) entry which is preliminary data.</text>
</comment>
<keyword evidence="7" id="KW-1185">Reference proteome</keyword>
<reference evidence="6 7" key="1">
    <citation type="submission" date="2016-07" db="EMBL/GenBank/DDBJ databases">
        <title>Pervasive Adenine N6-methylation of Active Genes in Fungi.</title>
        <authorList>
            <consortium name="DOE Joint Genome Institute"/>
            <person name="Mondo S.J."/>
            <person name="Dannebaum R.O."/>
            <person name="Kuo R.C."/>
            <person name="Labutti K."/>
            <person name="Haridas S."/>
            <person name="Kuo A."/>
            <person name="Salamov A."/>
            <person name="Ahrendt S.R."/>
            <person name="Lipzen A."/>
            <person name="Sullivan W."/>
            <person name="Andreopoulos W.B."/>
            <person name="Clum A."/>
            <person name="Lindquist E."/>
            <person name="Daum C."/>
            <person name="Ramamoorthy G.K."/>
            <person name="Gryganskyi A."/>
            <person name="Culley D."/>
            <person name="Magnuson J.K."/>
            <person name="James T.Y."/>
            <person name="O'Malley M.A."/>
            <person name="Stajich J.E."/>
            <person name="Spatafora J.W."/>
            <person name="Visel A."/>
            <person name="Grigoriev I.V."/>
        </authorList>
    </citation>
    <scope>NUCLEOTIDE SEQUENCE [LARGE SCALE GENOMIC DNA]</scope>
    <source>
        <strain evidence="6 7">JEL800</strain>
    </source>
</reference>
<dbReference type="PANTHER" id="PTHR31274:SF1">
    <property type="entry name" value="AGL149CP"/>
    <property type="match status" value="1"/>
</dbReference>
<dbReference type="InterPro" id="IPR004776">
    <property type="entry name" value="Mem_transp_PIN-like"/>
</dbReference>
<feature type="transmembrane region" description="Helical" evidence="5">
    <location>
        <begin position="230"/>
        <end position="254"/>
    </location>
</feature>
<keyword evidence="4 5" id="KW-0472">Membrane</keyword>
<feature type="transmembrane region" description="Helical" evidence="5">
    <location>
        <begin position="6"/>
        <end position="32"/>
    </location>
</feature>
<feature type="transmembrane region" description="Helical" evidence="5">
    <location>
        <begin position="312"/>
        <end position="335"/>
    </location>
</feature>
<feature type="transmembrane region" description="Helical" evidence="5">
    <location>
        <begin position="274"/>
        <end position="300"/>
    </location>
</feature>
<feature type="transmembrane region" description="Helical" evidence="5">
    <location>
        <begin position="110"/>
        <end position="132"/>
    </location>
</feature>
<dbReference type="InterPro" id="IPR040254">
    <property type="entry name" value="Ecm3-like"/>
</dbReference>
<feature type="transmembrane region" description="Helical" evidence="5">
    <location>
        <begin position="380"/>
        <end position="406"/>
    </location>
</feature>
<dbReference type="Pfam" id="PF03547">
    <property type="entry name" value="Mem_trans"/>
    <property type="match status" value="1"/>
</dbReference>
<evidence type="ECO:0000256" key="1">
    <source>
        <dbReference type="ARBA" id="ARBA00004141"/>
    </source>
</evidence>
<feature type="transmembrane region" description="Helical" evidence="5">
    <location>
        <begin position="76"/>
        <end position="98"/>
    </location>
</feature>
<feature type="transmembrane region" description="Helical" evidence="5">
    <location>
        <begin position="347"/>
        <end position="368"/>
    </location>
</feature>